<dbReference type="GO" id="GO:0004674">
    <property type="term" value="F:protein serine/threonine kinase activity"/>
    <property type="evidence" value="ECO:0007669"/>
    <property type="project" value="UniProtKB-KW"/>
</dbReference>
<dbReference type="AlphaFoldDB" id="A0AAT9HDR2"/>
<feature type="domain" description="Histidine kinase/HSP90-like ATPase" evidence="3">
    <location>
        <begin position="141"/>
        <end position="233"/>
    </location>
</feature>
<dbReference type="InterPro" id="IPR036890">
    <property type="entry name" value="HATPase_C_sf"/>
</dbReference>
<evidence type="ECO:0000256" key="2">
    <source>
        <dbReference type="SAM" id="MobiDB-lite"/>
    </source>
</evidence>
<dbReference type="InterPro" id="IPR003594">
    <property type="entry name" value="HATPase_dom"/>
</dbReference>
<dbReference type="CDD" id="cd16936">
    <property type="entry name" value="HATPase_RsbW-like"/>
    <property type="match status" value="1"/>
</dbReference>
<dbReference type="PANTHER" id="PTHR35526:SF3">
    <property type="entry name" value="ANTI-SIGMA-F FACTOR RSBW"/>
    <property type="match status" value="1"/>
</dbReference>
<protein>
    <recommendedName>
        <fullName evidence="3">Histidine kinase/HSP90-like ATPase domain-containing protein</fullName>
    </recommendedName>
</protein>
<name>A0AAT9HDR2_9ACTN</name>
<proteinExistence type="predicted"/>
<dbReference type="SUPFAM" id="SSF55874">
    <property type="entry name" value="ATPase domain of HSP90 chaperone/DNA topoisomerase II/histidine kinase"/>
    <property type="match status" value="1"/>
</dbReference>
<evidence type="ECO:0000256" key="1">
    <source>
        <dbReference type="ARBA" id="ARBA00022527"/>
    </source>
</evidence>
<evidence type="ECO:0000313" key="4">
    <source>
        <dbReference type="EMBL" id="BFO15505.1"/>
    </source>
</evidence>
<dbReference type="Gene3D" id="3.30.565.10">
    <property type="entry name" value="Histidine kinase-like ATPase, C-terminal domain"/>
    <property type="match status" value="1"/>
</dbReference>
<sequence>MVRRDVVTFLVPTDLSAGHCRPAGSGVDRIGLLVLRPLRVTPQVTEQLGKRIHCHESDLYRWEKSNPLPNTPVFPFTEISPPVSPVPDHEAAVRWAHDQASDNATSTGGWRQRHQHLQHRTHWVSTDLSRLRDGHGAGGVHVAQARRTTATVLRQWSLPDALAEDARLVVSELVSNAIIHGSGHVRLQLRHDNHELRIRVTDDSIAPARRRRAGASDLGGRGLHLVARLSLRWGVADSGRTTYAVISTPTEAPPCCRTMQSGSDPTR</sequence>
<dbReference type="PANTHER" id="PTHR35526">
    <property type="entry name" value="ANTI-SIGMA-F FACTOR RSBW-RELATED"/>
    <property type="match status" value="1"/>
</dbReference>
<accession>A0AAT9HDR2</accession>
<evidence type="ECO:0000259" key="3">
    <source>
        <dbReference type="Pfam" id="PF13581"/>
    </source>
</evidence>
<keyword evidence="1" id="KW-0723">Serine/threonine-protein kinase</keyword>
<gene>
    <name evidence="4" type="ORF">SHKM778_18930</name>
</gene>
<organism evidence="4">
    <name type="scientific">Streptomyces haneummycinicus</name>
    <dbReference type="NCBI Taxonomy" id="3074435"/>
    <lineage>
        <taxon>Bacteria</taxon>
        <taxon>Bacillati</taxon>
        <taxon>Actinomycetota</taxon>
        <taxon>Actinomycetes</taxon>
        <taxon>Kitasatosporales</taxon>
        <taxon>Streptomycetaceae</taxon>
        <taxon>Streptomyces</taxon>
    </lineage>
</organism>
<keyword evidence="1" id="KW-0418">Kinase</keyword>
<keyword evidence="1" id="KW-0808">Transferase</keyword>
<dbReference type="Pfam" id="PF13581">
    <property type="entry name" value="HATPase_c_2"/>
    <property type="match status" value="1"/>
</dbReference>
<reference evidence="4" key="2">
    <citation type="submission" date="2024-07" db="EMBL/GenBank/DDBJ databases">
        <title>Streptomyces haneummycinica sp. nov., a new antibiotic-producing actinobacterium isolated from marine sediment.</title>
        <authorList>
            <person name="Uemura M."/>
            <person name="Hamada M."/>
            <person name="Hirano S."/>
            <person name="Kobayashi K."/>
            <person name="Ohshiro T."/>
            <person name="Kobayashi T."/>
            <person name="Terahara T."/>
        </authorList>
    </citation>
    <scope>NUCLEOTIDE SEQUENCE</scope>
    <source>
        <strain evidence="4">KM77-8</strain>
    </source>
</reference>
<reference evidence="4" key="1">
    <citation type="submission" date="2024-06" db="EMBL/GenBank/DDBJ databases">
        <authorList>
            <consortium name="consrtm"/>
            <person name="Uemura M."/>
            <person name="Terahara T."/>
        </authorList>
    </citation>
    <scope>NUCLEOTIDE SEQUENCE</scope>
    <source>
        <strain evidence="4">KM77-8</strain>
    </source>
</reference>
<feature type="region of interest" description="Disordered" evidence="2">
    <location>
        <begin position="99"/>
        <end position="118"/>
    </location>
</feature>
<dbReference type="InterPro" id="IPR050267">
    <property type="entry name" value="Anti-sigma-factor_SerPK"/>
</dbReference>
<dbReference type="EMBL" id="AP035768">
    <property type="protein sequence ID" value="BFO15505.1"/>
    <property type="molecule type" value="Genomic_DNA"/>
</dbReference>